<accession>A0A023FZ70</accession>
<feature type="signal peptide" evidence="7">
    <location>
        <begin position="1"/>
        <end position="23"/>
    </location>
</feature>
<evidence type="ECO:0000256" key="6">
    <source>
        <dbReference type="RuleBase" id="RU369006"/>
    </source>
</evidence>
<keyword evidence="5 6" id="KW-0325">Glycoprotein</keyword>
<dbReference type="GO" id="GO:0005576">
    <property type="term" value="C:extracellular region"/>
    <property type="evidence" value="ECO:0007669"/>
    <property type="project" value="UniProtKB-SubCell"/>
</dbReference>
<protein>
    <recommendedName>
        <fullName evidence="6">Evasin</fullName>
    </recommendedName>
</protein>
<evidence type="ECO:0000256" key="4">
    <source>
        <dbReference type="ARBA" id="ARBA00023157"/>
    </source>
</evidence>
<evidence type="ECO:0000256" key="7">
    <source>
        <dbReference type="SAM" id="SignalP"/>
    </source>
</evidence>
<evidence type="ECO:0000256" key="3">
    <source>
        <dbReference type="ARBA" id="ARBA00022729"/>
    </source>
</evidence>
<dbReference type="InterPro" id="IPR045797">
    <property type="entry name" value="EVA_Class_A"/>
</dbReference>
<reference evidence="8" key="1">
    <citation type="submission" date="2014-03" db="EMBL/GenBank/DDBJ databases">
        <title>The sialotranscriptome of Amblyomma triste, Amblyomma parvum and Amblyomma cajennense ticks, uncovered by 454-based RNA-seq.</title>
        <authorList>
            <person name="Garcia G.R."/>
            <person name="Gardinassi L.G."/>
            <person name="Ribeiro J.M."/>
            <person name="Anatrielo E."/>
            <person name="Ferreira B.R."/>
            <person name="Moreira H.N."/>
            <person name="Mafra C."/>
            <person name="Olegario M.M."/>
            <person name="Szabo P.J."/>
            <person name="Miranda-Santos I.K."/>
            <person name="Maruyama S.R."/>
        </authorList>
    </citation>
    <scope>NUCLEOTIDE SEQUENCE</scope>
    <source>
        <strain evidence="8">Araguapaz</strain>
        <tissue evidence="8">Salivary glands</tissue>
    </source>
</reference>
<name>A0A023FZ70_AMBPA</name>
<keyword evidence="3 6" id="KW-0732">Signal</keyword>
<proteinExistence type="evidence at transcript level"/>
<evidence type="ECO:0000256" key="5">
    <source>
        <dbReference type="ARBA" id="ARBA00023180"/>
    </source>
</evidence>
<keyword evidence="4 6" id="KW-1015">Disulfide bond</keyword>
<evidence type="ECO:0000256" key="1">
    <source>
        <dbReference type="ARBA" id="ARBA00004613"/>
    </source>
</evidence>
<dbReference type="EMBL" id="GBBL01000144">
    <property type="protein sequence ID" value="JAC27176.1"/>
    <property type="molecule type" value="mRNA"/>
</dbReference>
<dbReference type="AlphaFoldDB" id="A0A023FZ70"/>
<sequence length="118" mass="13271">MHPIGLSCWLAVVLLLCEHHVASRSPRYDLNQPCTIPGLQTPQGPLTAGCRYDCMISKNRRLRNGITCLDIGINVVKRMVNYLNYSCPLGTCSRGVCIRRGINVLCQKYPVYWIPPPK</sequence>
<organism evidence="8">
    <name type="scientific">Amblyomma parvum</name>
    <name type="common">South American tick</name>
    <dbReference type="NCBI Taxonomy" id="251391"/>
    <lineage>
        <taxon>Eukaryota</taxon>
        <taxon>Metazoa</taxon>
        <taxon>Ecdysozoa</taxon>
        <taxon>Arthropoda</taxon>
        <taxon>Chelicerata</taxon>
        <taxon>Arachnida</taxon>
        <taxon>Acari</taxon>
        <taxon>Parasitiformes</taxon>
        <taxon>Ixodida</taxon>
        <taxon>Ixodoidea</taxon>
        <taxon>Ixodidae</taxon>
        <taxon>Amblyomminae</taxon>
        <taxon>Amblyomma</taxon>
    </lineage>
</organism>
<dbReference type="Gene3D" id="2.30.130.100">
    <property type="match status" value="1"/>
</dbReference>
<evidence type="ECO:0000313" key="8">
    <source>
        <dbReference type="EMBL" id="JAC27176.1"/>
    </source>
</evidence>
<dbReference type="GO" id="GO:0019957">
    <property type="term" value="F:C-C chemokine binding"/>
    <property type="evidence" value="ECO:0007669"/>
    <property type="project" value="InterPro"/>
</dbReference>
<comment type="subcellular location">
    <subcellularLocation>
        <location evidence="1 6">Secreted</location>
    </subcellularLocation>
</comment>
<keyword evidence="2 6" id="KW-0964">Secreted</keyword>
<feature type="chain" id="PRO_5001521422" description="Evasin" evidence="7">
    <location>
        <begin position="24"/>
        <end position="118"/>
    </location>
</feature>
<dbReference type="Pfam" id="PF19429">
    <property type="entry name" value="EVA_Class_A"/>
    <property type="match status" value="1"/>
</dbReference>
<comment type="function">
    <text evidence="6">Salivary chemokine-binding protein which binds to host chemokines.</text>
</comment>
<evidence type="ECO:0000256" key="2">
    <source>
        <dbReference type="ARBA" id="ARBA00022525"/>
    </source>
</evidence>